<evidence type="ECO:0000313" key="13">
    <source>
        <dbReference type="Proteomes" id="UP000291981"/>
    </source>
</evidence>
<feature type="domain" description="TonB-dependent receptor plug" evidence="11">
    <location>
        <begin position="109"/>
        <end position="217"/>
    </location>
</feature>
<dbReference type="SUPFAM" id="SSF49464">
    <property type="entry name" value="Carboxypeptidase regulatory domain-like"/>
    <property type="match status" value="1"/>
</dbReference>
<evidence type="ECO:0000256" key="7">
    <source>
        <dbReference type="ARBA" id="ARBA00023237"/>
    </source>
</evidence>
<dbReference type="SUPFAM" id="SSF56935">
    <property type="entry name" value="Porins"/>
    <property type="match status" value="1"/>
</dbReference>
<dbReference type="RefSeq" id="WP_130608688.1">
    <property type="nucleotide sequence ID" value="NZ_SGIU01000001.1"/>
</dbReference>
<keyword evidence="2 8" id="KW-0813">Transport</keyword>
<dbReference type="AlphaFoldDB" id="A0A4Q8QFN3"/>
<evidence type="ECO:0000256" key="8">
    <source>
        <dbReference type="PROSITE-ProRule" id="PRU01360"/>
    </source>
</evidence>
<comment type="subcellular location">
    <subcellularLocation>
        <location evidence="1 8">Cell outer membrane</location>
        <topology evidence="1 8">Multi-pass membrane protein</topology>
    </subcellularLocation>
</comment>
<dbReference type="GO" id="GO:0009279">
    <property type="term" value="C:cell outer membrane"/>
    <property type="evidence" value="ECO:0007669"/>
    <property type="project" value="UniProtKB-SubCell"/>
</dbReference>
<comment type="caution">
    <text evidence="12">The sequence shown here is derived from an EMBL/GenBank/DDBJ whole genome shotgun (WGS) entry which is preliminary data.</text>
</comment>
<keyword evidence="7 8" id="KW-0998">Cell outer membrane</keyword>
<dbReference type="PANTHER" id="PTHR30069:SF36">
    <property type="entry name" value="BLL6948 PROTEIN"/>
    <property type="match status" value="1"/>
</dbReference>
<dbReference type="InterPro" id="IPR012910">
    <property type="entry name" value="Plug_dom"/>
</dbReference>
<dbReference type="Gene3D" id="2.170.130.10">
    <property type="entry name" value="TonB-dependent receptor, plug domain"/>
    <property type="match status" value="1"/>
</dbReference>
<dbReference type="PANTHER" id="PTHR30069">
    <property type="entry name" value="TONB-DEPENDENT OUTER MEMBRANE RECEPTOR"/>
    <property type="match status" value="1"/>
</dbReference>
<dbReference type="OrthoDB" id="99480at2"/>
<gene>
    <name evidence="12" type="ORF">EW142_01550</name>
</gene>
<dbReference type="InterPro" id="IPR037066">
    <property type="entry name" value="Plug_dom_sf"/>
</dbReference>
<evidence type="ECO:0000256" key="5">
    <source>
        <dbReference type="ARBA" id="ARBA00023077"/>
    </source>
</evidence>
<dbReference type="Gene3D" id="2.40.170.20">
    <property type="entry name" value="TonB-dependent receptor, beta-barrel domain"/>
    <property type="match status" value="1"/>
</dbReference>
<name>A0A4Q8QFN3_9FLAO</name>
<dbReference type="PROSITE" id="PS52016">
    <property type="entry name" value="TONB_DEPENDENT_REC_3"/>
    <property type="match status" value="1"/>
</dbReference>
<keyword evidence="3 8" id="KW-1134">Transmembrane beta strand</keyword>
<accession>A0A4Q8QFN3</accession>
<evidence type="ECO:0000313" key="12">
    <source>
        <dbReference type="EMBL" id="TAI48517.1"/>
    </source>
</evidence>
<dbReference type="InterPro" id="IPR000531">
    <property type="entry name" value="Beta-barrel_TonB"/>
</dbReference>
<evidence type="ECO:0000256" key="3">
    <source>
        <dbReference type="ARBA" id="ARBA00022452"/>
    </source>
</evidence>
<organism evidence="12 13">
    <name type="scientific">Flagellimonas allohymeniacidonis</name>
    <dbReference type="NCBI Taxonomy" id="2517819"/>
    <lineage>
        <taxon>Bacteria</taxon>
        <taxon>Pseudomonadati</taxon>
        <taxon>Bacteroidota</taxon>
        <taxon>Flavobacteriia</taxon>
        <taxon>Flavobacteriales</taxon>
        <taxon>Flavobacteriaceae</taxon>
        <taxon>Flagellimonas</taxon>
    </lineage>
</organism>
<dbReference type="InterPro" id="IPR008969">
    <property type="entry name" value="CarboxyPept-like_regulatory"/>
</dbReference>
<dbReference type="GO" id="GO:0044718">
    <property type="term" value="P:siderophore transmembrane transport"/>
    <property type="evidence" value="ECO:0007669"/>
    <property type="project" value="TreeGrafter"/>
</dbReference>
<proteinExistence type="inferred from homology"/>
<evidence type="ECO:0000259" key="10">
    <source>
        <dbReference type="Pfam" id="PF00593"/>
    </source>
</evidence>
<feature type="domain" description="TonB-dependent receptor-like beta-barrel" evidence="10">
    <location>
        <begin position="321"/>
        <end position="697"/>
    </location>
</feature>
<keyword evidence="4 8" id="KW-0812">Transmembrane</keyword>
<reference evidence="12 13" key="1">
    <citation type="submission" date="2019-02" db="EMBL/GenBank/DDBJ databases">
        <title>Draft genome sequence of Muricauda sp. 176CP4-71.</title>
        <authorList>
            <person name="Park J.-S."/>
        </authorList>
    </citation>
    <scope>NUCLEOTIDE SEQUENCE [LARGE SCALE GENOMIC DNA]</scope>
    <source>
        <strain evidence="12 13">176CP4-71</strain>
    </source>
</reference>
<comment type="similarity">
    <text evidence="8 9">Belongs to the TonB-dependent receptor family.</text>
</comment>
<evidence type="ECO:0000259" key="11">
    <source>
        <dbReference type="Pfam" id="PF07715"/>
    </source>
</evidence>
<keyword evidence="5 9" id="KW-0798">TonB box</keyword>
<sequence length="741" mass="83016">MRSIAIICCLLFMGKMTAQKIYGRLVDENQIPIEGAYIFNIQSESHAHTNELGTFRIKESQIGDTLRIGALGYSTILVPLQEKSYVDPLEIELEESALELGEVVVRPKTNALSVLSAIDLKVRPVGSSQEILQKVPGLVIGQHAGGGKAEQLFLRGFDIDHGTDIALAVDGMPVNMVSHAHGQGYSDLHFVIPETIDNIDFNKGPYTADKGNFATAGHVDFKTKEVLENNRVGFDYGEFGWNRGLGMFNLLKTKKDKAYVAGELLRFDGPFESSQNFSRVNLFGKYTKQLWNDAKLSMGVSYFTSKWDASGQIPERAVNSGRITRFGAIDDTEGGTTSRSSVTLKFQKPIGKQGFITSNAFFSRYDFDLFSNFTFFLVDRENGDQIVQRESRNLFGFNTVLNQNIEWGDIDLRLRAGVGLRTDMVQGNELSRTLNRGTVLQNIQLGDVRESNFNSFLEGRIEFGKYAIVPGIRLDHFRFGYLDNLRTDQEEGKVKKTRLSPKLNFLFDPTENLQLFLKTGIGFHSNDARVSVSQNGEDVLPAAYGVDLGSLFRINSKIFVNSALWYLHLDQEFVYVGDAGIVEPSGRSERYGLDMGLRYQISDRVFFDSDLTYTVARSKDEPRGINYIPLAPDFTASGGVTFYGRNKFSGGIRYRYLDDRPANEDNSIVAEGYFVVDANANYELSKGLTLGLSIQNLFNTDWNETQFATLSQLRNESQPTEEIHFTPGAPFTVRASLQYRF</sequence>
<dbReference type="InterPro" id="IPR039426">
    <property type="entry name" value="TonB-dep_rcpt-like"/>
</dbReference>
<evidence type="ECO:0000256" key="9">
    <source>
        <dbReference type="RuleBase" id="RU003357"/>
    </source>
</evidence>
<dbReference type="Proteomes" id="UP000291981">
    <property type="component" value="Unassembled WGS sequence"/>
</dbReference>
<dbReference type="EMBL" id="SGIU01000001">
    <property type="protein sequence ID" value="TAI48517.1"/>
    <property type="molecule type" value="Genomic_DNA"/>
</dbReference>
<dbReference type="Pfam" id="PF13715">
    <property type="entry name" value="CarbopepD_reg_2"/>
    <property type="match status" value="1"/>
</dbReference>
<dbReference type="Pfam" id="PF00593">
    <property type="entry name" value="TonB_dep_Rec_b-barrel"/>
    <property type="match status" value="1"/>
</dbReference>
<evidence type="ECO:0000256" key="1">
    <source>
        <dbReference type="ARBA" id="ARBA00004571"/>
    </source>
</evidence>
<keyword evidence="12" id="KW-0675">Receptor</keyword>
<evidence type="ECO:0000256" key="2">
    <source>
        <dbReference type="ARBA" id="ARBA00022448"/>
    </source>
</evidence>
<protein>
    <submittedName>
        <fullName evidence="12">TonB-dependent receptor</fullName>
    </submittedName>
</protein>
<evidence type="ECO:0000256" key="4">
    <source>
        <dbReference type="ARBA" id="ARBA00022692"/>
    </source>
</evidence>
<keyword evidence="6 8" id="KW-0472">Membrane</keyword>
<evidence type="ECO:0000256" key="6">
    <source>
        <dbReference type="ARBA" id="ARBA00023136"/>
    </source>
</evidence>
<keyword evidence="13" id="KW-1185">Reference proteome</keyword>
<dbReference type="InterPro" id="IPR036942">
    <property type="entry name" value="Beta-barrel_TonB_sf"/>
</dbReference>
<dbReference type="Pfam" id="PF07715">
    <property type="entry name" value="Plug"/>
    <property type="match status" value="1"/>
</dbReference>
<dbReference type="GO" id="GO:0015344">
    <property type="term" value="F:siderophore uptake transmembrane transporter activity"/>
    <property type="evidence" value="ECO:0007669"/>
    <property type="project" value="TreeGrafter"/>
</dbReference>